<reference evidence="1" key="1">
    <citation type="submission" date="2021-08" db="EMBL/GenBank/DDBJ databases">
        <title>The first chromosome-level gecko genome reveals the dynamic sex chromosomes of Neotropical dwarf geckos (Sphaerodactylidae: Sphaerodactylus).</title>
        <authorList>
            <person name="Pinto B.J."/>
            <person name="Keating S.E."/>
            <person name="Gamble T."/>
        </authorList>
    </citation>
    <scope>NUCLEOTIDE SEQUENCE</scope>
    <source>
        <strain evidence="1">TG3544</strain>
    </source>
</reference>
<name>A0ACB8E648_9SAUR</name>
<comment type="caution">
    <text evidence="1">The sequence shown here is derived from an EMBL/GenBank/DDBJ whole genome shotgun (WGS) entry which is preliminary data.</text>
</comment>
<evidence type="ECO:0000313" key="2">
    <source>
        <dbReference type="Proteomes" id="UP000827872"/>
    </source>
</evidence>
<evidence type="ECO:0000313" key="1">
    <source>
        <dbReference type="EMBL" id="KAH7987681.1"/>
    </source>
</evidence>
<gene>
    <name evidence="1" type="ORF">K3G42_009333</name>
</gene>
<dbReference type="Proteomes" id="UP000827872">
    <property type="component" value="Linkage Group LG17"/>
</dbReference>
<sequence>MALKNFTCTLPAFFIKPHPQGAPNLELATLGVDVEKGSILDLREMAGPGECSIPIELSPIRKRTGLPRRESWTGVGTLRGVGTVERIRLASFHARSEEPARRADCEMDKQQLAYAALQQQTSELSRERDQLQTDFLNLQRQMASLMADRD</sequence>
<protein>
    <submittedName>
        <fullName evidence="1">Uncharacterized protein</fullName>
    </submittedName>
</protein>
<keyword evidence="2" id="KW-1185">Reference proteome</keyword>
<accession>A0ACB8E648</accession>
<organism evidence="1 2">
    <name type="scientific">Sphaerodactylus townsendi</name>
    <dbReference type="NCBI Taxonomy" id="933632"/>
    <lineage>
        <taxon>Eukaryota</taxon>
        <taxon>Metazoa</taxon>
        <taxon>Chordata</taxon>
        <taxon>Craniata</taxon>
        <taxon>Vertebrata</taxon>
        <taxon>Euteleostomi</taxon>
        <taxon>Lepidosauria</taxon>
        <taxon>Squamata</taxon>
        <taxon>Bifurcata</taxon>
        <taxon>Gekkota</taxon>
        <taxon>Sphaerodactylidae</taxon>
        <taxon>Sphaerodactylus</taxon>
    </lineage>
</organism>
<dbReference type="EMBL" id="CM037630">
    <property type="protein sequence ID" value="KAH7987681.1"/>
    <property type="molecule type" value="Genomic_DNA"/>
</dbReference>
<proteinExistence type="predicted"/>